<protein>
    <submittedName>
        <fullName evidence="3">PPK2 family polyphosphate:nucleotide phosphotransferase</fullName>
    </submittedName>
</protein>
<sequence length="340" mass="37480">MGKGAKKTTKSGDTKGKGGGKDAPTARGKGTVKAAPLRGKAADKARAAKAEARKARHDDAVEVASWSGLLRVHPGFSLAEIDTASTPGFDGKKAEAAEVMGELQQRLGDLQERLFAESKGGGRRSVLLVIQGMDTSGKGGIMRHVVGAVDPQGVHITSFKAPSPEERRHPFLWRIRNALPAAGQIGVFDRSHYEDVLIVRVHDLVPPATWGRRYSQINRFEQGVVDAGTTVVKVMLHVSSDEQKSRLTERLERGDKYWKYNPSDVDERSHWADYMEAYQVALERCSTDAAPWHVVPADRKWYARLAVTNLLLEALERMDPQWPAADFDVEAERERLALTP</sequence>
<dbReference type="InterPro" id="IPR022300">
    <property type="entry name" value="PPK2-rel_1"/>
</dbReference>
<feature type="compositionally biased region" description="Basic and acidic residues" evidence="1">
    <location>
        <begin position="40"/>
        <end position="57"/>
    </location>
</feature>
<name>A0A2N3YF94_9MICO</name>
<dbReference type="InterPro" id="IPR027417">
    <property type="entry name" value="P-loop_NTPase"/>
</dbReference>
<dbReference type="EMBL" id="PJNE01000001">
    <property type="protein sequence ID" value="PKW25515.1"/>
    <property type="molecule type" value="Genomic_DNA"/>
</dbReference>
<feature type="compositionally biased region" description="Basic and acidic residues" evidence="1">
    <location>
        <begin position="10"/>
        <end position="20"/>
    </location>
</feature>
<dbReference type="Pfam" id="PF03976">
    <property type="entry name" value="PPK2"/>
    <property type="match status" value="1"/>
</dbReference>
<dbReference type="InterPro" id="IPR022488">
    <property type="entry name" value="PPK2-related"/>
</dbReference>
<dbReference type="GO" id="GO:0006797">
    <property type="term" value="P:polyphosphate metabolic process"/>
    <property type="evidence" value="ECO:0007669"/>
    <property type="project" value="InterPro"/>
</dbReference>
<reference evidence="3 4" key="1">
    <citation type="submission" date="2017-12" db="EMBL/GenBank/DDBJ databases">
        <title>Sequencing the genomes of 1000 Actinobacteria strains.</title>
        <authorList>
            <person name="Klenk H.-P."/>
        </authorList>
    </citation>
    <scope>NUCLEOTIDE SEQUENCE [LARGE SCALE GENOMIC DNA]</scope>
    <source>
        <strain evidence="3 4">DSM 12806</strain>
    </source>
</reference>
<gene>
    <name evidence="3" type="ORF">ATL31_0310</name>
</gene>
<comment type="caution">
    <text evidence="3">The sequence shown here is derived from an EMBL/GenBank/DDBJ whole genome shotgun (WGS) entry which is preliminary data.</text>
</comment>
<dbReference type="RefSeq" id="WP_101394220.1">
    <property type="nucleotide sequence ID" value="NZ_PJNE01000001.1"/>
</dbReference>
<accession>A0A2N3YF94</accession>
<evidence type="ECO:0000256" key="1">
    <source>
        <dbReference type="SAM" id="MobiDB-lite"/>
    </source>
</evidence>
<dbReference type="SUPFAM" id="SSF52540">
    <property type="entry name" value="P-loop containing nucleoside triphosphate hydrolases"/>
    <property type="match status" value="1"/>
</dbReference>
<dbReference type="OrthoDB" id="9775224at2"/>
<evidence type="ECO:0000259" key="2">
    <source>
        <dbReference type="Pfam" id="PF03976"/>
    </source>
</evidence>
<evidence type="ECO:0000313" key="4">
    <source>
        <dbReference type="Proteomes" id="UP000233781"/>
    </source>
</evidence>
<dbReference type="PANTHER" id="PTHR34383">
    <property type="entry name" value="POLYPHOSPHATE:AMP PHOSPHOTRANSFERASE-RELATED"/>
    <property type="match status" value="1"/>
</dbReference>
<proteinExistence type="predicted"/>
<dbReference type="GO" id="GO:0016776">
    <property type="term" value="F:phosphotransferase activity, phosphate group as acceptor"/>
    <property type="evidence" value="ECO:0007669"/>
    <property type="project" value="InterPro"/>
</dbReference>
<dbReference type="AlphaFoldDB" id="A0A2N3YF94"/>
<keyword evidence="3" id="KW-0808">Transferase</keyword>
<dbReference type="PANTHER" id="PTHR34383:SF3">
    <property type="entry name" value="POLYPHOSPHATE:AMP PHOSPHOTRANSFERASE"/>
    <property type="match status" value="1"/>
</dbReference>
<feature type="region of interest" description="Disordered" evidence="1">
    <location>
        <begin position="1"/>
        <end position="57"/>
    </location>
</feature>
<evidence type="ECO:0000313" key="3">
    <source>
        <dbReference type="EMBL" id="PKW25515.1"/>
    </source>
</evidence>
<feature type="domain" description="Polyphosphate kinase-2-related" evidence="2">
    <location>
        <begin position="93"/>
        <end position="321"/>
    </location>
</feature>
<dbReference type="Gene3D" id="3.40.50.300">
    <property type="entry name" value="P-loop containing nucleotide triphosphate hydrolases"/>
    <property type="match status" value="1"/>
</dbReference>
<dbReference type="NCBIfam" id="TIGR03709">
    <property type="entry name" value="PPK2_rel_1"/>
    <property type="match status" value="1"/>
</dbReference>
<dbReference type="Proteomes" id="UP000233781">
    <property type="component" value="Unassembled WGS sequence"/>
</dbReference>
<keyword evidence="4" id="KW-1185">Reference proteome</keyword>
<organism evidence="3 4">
    <name type="scientific">Phycicoccus duodecadis</name>
    <dbReference type="NCBI Taxonomy" id="173053"/>
    <lineage>
        <taxon>Bacteria</taxon>
        <taxon>Bacillati</taxon>
        <taxon>Actinomycetota</taxon>
        <taxon>Actinomycetes</taxon>
        <taxon>Micrococcales</taxon>
        <taxon>Intrasporangiaceae</taxon>
        <taxon>Phycicoccus</taxon>
    </lineage>
</organism>